<dbReference type="GO" id="GO:0006310">
    <property type="term" value="P:DNA recombination"/>
    <property type="evidence" value="ECO:0007669"/>
    <property type="project" value="UniProtKB-KW"/>
</dbReference>
<accession>A6W338</accession>
<dbReference type="SUPFAM" id="SSF56349">
    <property type="entry name" value="DNA breaking-rejoining enzymes"/>
    <property type="match status" value="1"/>
</dbReference>
<dbReference type="GO" id="GO:0003677">
    <property type="term" value="F:DNA binding"/>
    <property type="evidence" value="ECO:0007669"/>
    <property type="project" value="InterPro"/>
</dbReference>
<dbReference type="eggNOG" id="COG0582">
    <property type="taxonomic scope" value="Bacteria"/>
</dbReference>
<dbReference type="KEGG" id="mmw:Mmwyl1_4222"/>
<dbReference type="InterPro" id="IPR011010">
    <property type="entry name" value="DNA_brk_join_enz"/>
</dbReference>
<reference evidence="2" key="1">
    <citation type="submission" date="2007-06" db="EMBL/GenBank/DDBJ databases">
        <title>Complete sequence of Marinomonas sp. MWYL1.</title>
        <authorList>
            <consortium name="US DOE Joint Genome Institute"/>
            <person name="Copeland A."/>
            <person name="Lucas S."/>
            <person name="Lapidus A."/>
            <person name="Barry K."/>
            <person name="Glavina del Rio T."/>
            <person name="Dalin E."/>
            <person name="Tice H."/>
            <person name="Pitluck S."/>
            <person name="Kiss H."/>
            <person name="Brettin T."/>
            <person name="Bruce D."/>
            <person name="Detter J.C."/>
            <person name="Han C."/>
            <person name="Schmutz J."/>
            <person name="Larimer F."/>
            <person name="Land M."/>
            <person name="Hauser L."/>
            <person name="Kyrpides N."/>
            <person name="Kim E."/>
            <person name="Johnston A.W.B."/>
            <person name="Todd J.D."/>
            <person name="Rogers R."/>
            <person name="Wexler M."/>
            <person name="Bond P.L."/>
            <person name="Li Y."/>
            <person name="Richardson P."/>
        </authorList>
    </citation>
    <scope>NUCLEOTIDE SEQUENCE [LARGE SCALE GENOMIC DNA]</scope>
    <source>
        <strain evidence="2">MWYL1</strain>
    </source>
</reference>
<protein>
    <submittedName>
        <fullName evidence="2">Phage integrase family protein</fullName>
    </submittedName>
</protein>
<evidence type="ECO:0000256" key="1">
    <source>
        <dbReference type="ARBA" id="ARBA00023172"/>
    </source>
</evidence>
<proteinExistence type="predicted"/>
<dbReference type="InterPro" id="IPR013762">
    <property type="entry name" value="Integrase-like_cat_sf"/>
</dbReference>
<gene>
    <name evidence="2" type="ordered locus">Mmwyl1_4222</name>
</gene>
<dbReference type="EMBL" id="CP000749">
    <property type="protein sequence ID" value="ABR73117.1"/>
    <property type="molecule type" value="Genomic_DNA"/>
</dbReference>
<dbReference type="AlphaFoldDB" id="A6W338"/>
<evidence type="ECO:0000313" key="2">
    <source>
        <dbReference type="EMBL" id="ABR73117.1"/>
    </source>
</evidence>
<dbReference type="Gene3D" id="1.10.443.10">
    <property type="entry name" value="Intergrase catalytic core"/>
    <property type="match status" value="1"/>
</dbReference>
<keyword evidence="1" id="KW-0233">DNA recombination</keyword>
<sequence>MALPNELDFLDDIFNDDTVDRFRSAAWLKSDFDDNIWMYNFDFKVDKALNWNVFLSNGSALTDSINRQLLLSLKYWILASTDRTIIAPVPGYNPMPSMSTMSRDFRAVLRIIDYFLLNDNEYQLDRFSFSAIDKDDLTALLDKIYSNKNASESMFNWSYRVSKYLKELISNTDISVIDAFINKHPDFKNVDEDVLKDCLLGLTRDEIINARVVMFLNDISNNKVGTGYNKFSFKGVVGLNTKKLSNILYENTLYIKGLNKPSFKSLNIKFNDEIQLIREFPPVSVTTKESDLLSNINLLEYQRGLRKLQVLNIMNLPSPSEETLSFLKNYVPSLENKKGRFKTLPYELVMKSLRDAIEFHIEYGDLLIDAYCSAVSFSSNNKMKLTSITSDQLSKIIPLKLIDFGVSRIGLTCINSGSDHLKSRGARTSSYYLKLRQNKGLIDLVNVYYGAVKVVVGVITARRDGELLDLNASFCLDNTEEWLVFSKRKSSKLMMGARNIEARPVDPLAVGMIKNLIRLQENLINFGFIDNYHPLFSAPKLNGSLGLNKGNRFSDSYMDLFCDYFETATNSKGERYYLRQHQLRRFFALLFFYSSQVGGVETLQWMLGHTDPEHLWHYITESITGDVLRGAKAQFVAESLHKGAKDYSNLCDFVLEKFNTTEFSIIDVDELEEYIGTLIEEGKATIEPEFFNENDTKKMQIITKVVSY</sequence>
<dbReference type="HOGENOM" id="CLU_024252_0_0_6"/>
<dbReference type="STRING" id="400668.Mmwyl1_4222"/>
<dbReference type="OrthoDB" id="8914001at2"/>
<name>A6W338_MARMS</name>
<organism evidence="2">
    <name type="scientific">Marinomonas sp. (strain MWYL1)</name>
    <dbReference type="NCBI Taxonomy" id="400668"/>
    <lineage>
        <taxon>Bacteria</taxon>
        <taxon>Pseudomonadati</taxon>
        <taxon>Pseudomonadota</taxon>
        <taxon>Gammaproteobacteria</taxon>
        <taxon>Oceanospirillales</taxon>
        <taxon>Oceanospirillaceae</taxon>
        <taxon>Marinomonas</taxon>
    </lineage>
</organism>
<dbReference type="GO" id="GO:0015074">
    <property type="term" value="P:DNA integration"/>
    <property type="evidence" value="ECO:0007669"/>
    <property type="project" value="InterPro"/>
</dbReference>